<evidence type="ECO:0000313" key="1">
    <source>
        <dbReference type="EMBL" id="GAA2936085.1"/>
    </source>
</evidence>
<dbReference type="InterPro" id="IPR018727">
    <property type="entry name" value="DUF2267"/>
</dbReference>
<name>A0ABP6JK80_9ACTN</name>
<gene>
    <name evidence="1" type="ORF">GCM10010446_21550</name>
</gene>
<protein>
    <submittedName>
        <fullName evidence="1">Uncharacterized protein</fullName>
    </submittedName>
</protein>
<proteinExistence type="predicted"/>
<keyword evidence="2" id="KW-1185">Reference proteome</keyword>
<dbReference type="Pfam" id="PF10025">
    <property type="entry name" value="DUF2267"/>
    <property type="match status" value="1"/>
</dbReference>
<dbReference type="Proteomes" id="UP001500403">
    <property type="component" value="Unassembled WGS sequence"/>
</dbReference>
<reference evidence="2" key="1">
    <citation type="journal article" date="2019" name="Int. J. Syst. Evol. Microbiol.">
        <title>The Global Catalogue of Microorganisms (GCM) 10K type strain sequencing project: providing services to taxonomists for standard genome sequencing and annotation.</title>
        <authorList>
            <consortium name="The Broad Institute Genomics Platform"/>
            <consortium name="The Broad Institute Genome Sequencing Center for Infectious Disease"/>
            <person name="Wu L."/>
            <person name="Ma J."/>
        </authorList>
    </citation>
    <scope>NUCLEOTIDE SEQUENCE [LARGE SCALE GENOMIC DNA]</scope>
    <source>
        <strain evidence="2">JCM 9088</strain>
    </source>
</reference>
<sequence>MRHDAFLARARGGGEYAGQEGSAQTTTAVREVPAHRVTPGEEAEDLAARLPVSLKGALGNGGRRAGSCGVEEFR</sequence>
<accession>A0ABP6JK80</accession>
<organism evidence="1 2">
    <name type="scientific">Streptomyces enissocaesilis</name>
    <dbReference type="NCBI Taxonomy" id="332589"/>
    <lineage>
        <taxon>Bacteria</taxon>
        <taxon>Bacillati</taxon>
        <taxon>Actinomycetota</taxon>
        <taxon>Actinomycetes</taxon>
        <taxon>Kitasatosporales</taxon>
        <taxon>Streptomycetaceae</taxon>
        <taxon>Streptomyces</taxon>
        <taxon>Streptomyces rochei group</taxon>
    </lineage>
</organism>
<evidence type="ECO:0000313" key="2">
    <source>
        <dbReference type="Proteomes" id="UP001500403"/>
    </source>
</evidence>
<comment type="caution">
    <text evidence="1">The sequence shown here is derived from an EMBL/GenBank/DDBJ whole genome shotgun (WGS) entry which is preliminary data.</text>
</comment>
<dbReference type="EMBL" id="BAAAUD010000020">
    <property type="protein sequence ID" value="GAA2936085.1"/>
    <property type="molecule type" value="Genomic_DNA"/>
</dbReference>
<dbReference type="RefSeq" id="WP_344493816.1">
    <property type="nucleotide sequence ID" value="NZ_BAAAUD010000020.1"/>
</dbReference>